<dbReference type="EMBL" id="LUCH01004351">
    <property type="protein sequence ID" value="KAF5399101.1"/>
    <property type="molecule type" value="Genomic_DNA"/>
</dbReference>
<reference evidence="1" key="1">
    <citation type="submission" date="2019-05" db="EMBL/GenBank/DDBJ databases">
        <title>Annotation for the trematode Paragonimus heterotremus.</title>
        <authorList>
            <person name="Choi Y.-J."/>
        </authorList>
    </citation>
    <scope>NUCLEOTIDE SEQUENCE</scope>
    <source>
        <strain evidence="1">LC</strain>
    </source>
</reference>
<organism evidence="1 2">
    <name type="scientific">Paragonimus heterotremus</name>
    <dbReference type="NCBI Taxonomy" id="100268"/>
    <lineage>
        <taxon>Eukaryota</taxon>
        <taxon>Metazoa</taxon>
        <taxon>Spiralia</taxon>
        <taxon>Lophotrochozoa</taxon>
        <taxon>Platyhelminthes</taxon>
        <taxon>Trematoda</taxon>
        <taxon>Digenea</taxon>
        <taxon>Plagiorchiida</taxon>
        <taxon>Troglotremata</taxon>
        <taxon>Troglotrematidae</taxon>
        <taxon>Paragonimus</taxon>
    </lineage>
</organism>
<comment type="caution">
    <text evidence="1">The sequence shown here is derived from an EMBL/GenBank/DDBJ whole genome shotgun (WGS) entry which is preliminary data.</text>
</comment>
<name>A0A8J4SVG2_9TREM</name>
<keyword evidence="2" id="KW-1185">Reference proteome</keyword>
<proteinExistence type="predicted"/>
<dbReference type="Proteomes" id="UP000748531">
    <property type="component" value="Unassembled WGS sequence"/>
</dbReference>
<protein>
    <submittedName>
        <fullName evidence="1">Uncharacterized protein</fullName>
    </submittedName>
</protein>
<accession>A0A8J4SVG2</accession>
<gene>
    <name evidence="1" type="ORF">PHET_06750</name>
</gene>
<dbReference type="AlphaFoldDB" id="A0A8J4SVG2"/>
<evidence type="ECO:0000313" key="1">
    <source>
        <dbReference type="EMBL" id="KAF5399101.1"/>
    </source>
</evidence>
<sequence>MCQRGNYKCIIFPPESSLERARKIPNELFSQIHRVSRLLLDRPLNDSMVTIKGSDAVANSALEFPLVLPAKVLLRKQWKKGPGRDSLIHQNEACKKWVVYVTLINPEDVPRDTTRSVADYANGTQL</sequence>
<evidence type="ECO:0000313" key="2">
    <source>
        <dbReference type="Proteomes" id="UP000748531"/>
    </source>
</evidence>